<evidence type="ECO:0000313" key="2">
    <source>
        <dbReference type="EMBL" id="SHJ65021.1"/>
    </source>
</evidence>
<reference evidence="2 3" key="1">
    <citation type="submission" date="2016-11" db="EMBL/GenBank/DDBJ databases">
        <authorList>
            <person name="Jaros S."/>
            <person name="Januszkiewicz K."/>
            <person name="Wedrychowicz H."/>
        </authorList>
    </citation>
    <scope>NUCLEOTIDE SEQUENCE [LARGE SCALE GENOMIC DNA]</scope>
    <source>
        <strain evidence="2 3">DSM 3090</strain>
    </source>
</reference>
<protein>
    <submittedName>
        <fullName evidence="2">Phage putative head morphogenesis protein, SPP1 gp7 family</fullName>
    </submittedName>
</protein>
<evidence type="ECO:0000313" key="3">
    <source>
        <dbReference type="Proteomes" id="UP000183952"/>
    </source>
</evidence>
<feature type="domain" description="Phage head morphogenesis" evidence="1">
    <location>
        <begin position="143"/>
        <end position="245"/>
    </location>
</feature>
<dbReference type="InterPro" id="IPR006528">
    <property type="entry name" value="Phage_head_morphogenesis_dom"/>
</dbReference>
<name>A0A1M6L1B0_9CLOT</name>
<keyword evidence="3" id="KW-1185">Reference proteome</keyword>
<evidence type="ECO:0000259" key="1">
    <source>
        <dbReference type="Pfam" id="PF04233"/>
    </source>
</evidence>
<dbReference type="EMBL" id="FRAD01000005">
    <property type="protein sequence ID" value="SHJ65021.1"/>
    <property type="molecule type" value="Genomic_DNA"/>
</dbReference>
<dbReference type="STRING" id="1121331.SAMN02745248_00586"/>
<accession>A0A1M6L1B0</accession>
<sequence>MINSIDKFTDKQIRQQLLVEYKRSLNDMYSVTDELFRKYSTNGELSLSELYKYNRYKKLQDEIKNIMYDLGKTENNFTDKHLLETYNNTIDFNISELNKQGININVKSFAIPVKQVEKSLSYPWSGADYSSRIWDNKNKLVKNLQQTITQGIIQGKSNTNMAKDLKGVMDKGAYECRRLVRTETMHIVNSATHDSYSKVGIEKVQILIENDERTCDECMEYDGVIFNIDEAPTLPIHANCRCCLIAVIE</sequence>
<organism evidence="2 3">
    <name type="scientific">Hathewaya proteolytica DSM 3090</name>
    <dbReference type="NCBI Taxonomy" id="1121331"/>
    <lineage>
        <taxon>Bacteria</taxon>
        <taxon>Bacillati</taxon>
        <taxon>Bacillota</taxon>
        <taxon>Clostridia</taxon>
        <taxon>Eubacteriales</taxon>
        <taxon>Clostridiaceae</taxon>
        <taxon>Hathewaya</taxon>
    </lineage>
</organism>
<dbReference type="Pfam" id="PF04233">
    <property type="entry name" value="Phage_Mu_F"/>
    <property type="match status" value="1"/>
</dbReference>
<dbReference type="AlphaFoldDB" id="A0A1M6L1B0"/>
<proteinExistence type="predicted"/>
<dbReference type="NCBIfam" id="TIGR01641">
    <property type="entry name" value="phageSPP1_gp7"/>
    <property type="match status" value="1"/>
</dbReference>
<gene>
    <name evidence="2" type="ORF">SAMN02745248_00586</name>
</gene>
<dbReference type="Proteomes" id="UP000183952">
    <property type="component" value="Unassembled WGS sequence"/>
</dbReference>